<evidence type="ECO:0000313" key="4">
    <source>
        <dbReference type="Proteomes" id="UP001279681"/>
    </source>
</evidence>
<accession>A0ABU4WFZ0</accession>
<keyword evidence="3" id="KW-0255">Endonuclease</keyword>
<evidence type="ECO:0000259" key="1">
    <source>
        <dbReference type="Pfam" id="PF17262"/>
    </source>
</evidence>
<evidence type="ECO:0000313" key="3">
    <source>
        <dbReference type="EMBL" id="MDX8337285.1"/>
    </source>
</evidence>
<feature type="domain" description="Cas6b N-terminal" evidence="2">
    <location>
        <begin position="4"/>
        <end position="96"/>
    </location>
</feature>
<dbReference type="InterPro" id="IPR020209">
    <property type="entry name" value="Cas6b_C"/>
</dbReference>
<dbReference type="EMBL" id="JAVIKH010000028">
    <property type="protein sequence ID" value="MDX8337285.1"/>
    <property type="molecule type" value="Genomic_DNA"/>
</dbReference>
<comment type="caution">
    <text evidence="3">The sequence shown here is derived from an EMBL/GenBank/DDBJ whole genome shotgun (WGS) entry which is preliminary data.</text>
</comment>
<name>A0ABU4WFZ0_9FUSO</name>
<dbReference type="InterPro" id="IPR041528">
    <property type="entry name" value="Cas6b_N"/>
</dbReference>
<dbReference type="Proteomes" id="UP001279681">
    <property type="component" value="Unassembled WGS sequence"/>
</dbReference>
<organism evidence="3 4">
    <name type="scientific">Candidatus Cetobacterium colombiensis</name>
    <dbReference type="NCBI Taxonomy" id="3073100"/>
    <lineage>
        <taxon>Bacteria</taxon>
        <taxon>Fusobacteriati</taxon>
        <taxon>Fusobacteriota</taxon>
        <taxon>Fusobacteriia</taxon>
        <taxon>Fusobacteriales</taxon>
        <taxon>Fusobacteriaceae</taxon>
        <taxon>Cetobacterium</taxon>
    </lineage>
</organism>
<dbReference type="Pfam" id="PF17955">
    <property type="entry name" value="Cas6b_N"/>
    <property type="match status" value="1"/>
</dbReference>
<dbReference type="RefSeq" id="WP_320314628.1">
    <property type="nucleotide sequence ID" value="NZ_JAVIKH010000028.1"/>
</dbReference>
<gene>
    <name evidence="3" type="ORF">RFV38_12400</name>
</gene>
<evidence type="ECO:0000259" key="2">
    <source>
        <dbReference type="Pfam" id="PF17955"/>
    </source>
</evidence>
<dbReference type="Pfam" id="PF17262">
    <property type="entry name" value="Cas6b_C"/>
    <property type="match status" value="1"/>
</dbReference>
<reference evidence="4" key="1">
    <citation type="submission" date="2023-07" db="EMBL/GenBank/DDBJ databases">
        <authorList>
            <person name="Colorado M.A."/>
            <person name="Villamil L.M."/>
            <person name="Melo J.F."/>
            <person name="Rodriguez J.A."/>
            <person name="Ruiz R.Y."/>
        </authorList>
    </citation>
    <scope>NUCLEOTIDE SEQUENCE [LARGE SCALE GENOMIC DNA]</scope>
    <source>
        <strain evidence="4">C33</strain>
    </source>
</reference>
<keyword evidence="3" id="KW-0540">Nuclease</keyword>
<sequence>MGKLAIVRLNTEVKFTNRDAEKLRGFMGRAFQEDVLYHNHIDTFTFNYQSSKIYYKVLNGVLSIVGIEDGAESLIQNYEKIKEIDINGKNIAVESEITIKNYNLLIDDEKMYKYKFISPWFALNQENYRKYKEGSFDLNAQLRNNIIEFFKLNGVWADKKIEVAGDFKEILIVQKDTKVLGFIGEFSTNVKLPSYIGLGKRKSIGYGTIKEEI</sequence>
<keyword evidence="3" id="KW-0378">Hydrolase</keyword>
<feature type="domain" description="Cas6b C-terminal" evidence="1">
    <location>
        <begin position="109"/>
        <end position="211"/>
    </location>
</feature>
<protein>
    <submittedName>
        <fullName evidence="3">CRISPR-associated endonuclease Cas6</fullName>
    </submittedName>
</protein>
<proteinExistence type="predicted"/>
<keyword evidence="4" id="KW-1185">Reference proteome</keyword>
<dbReference type="GO" id="GO:0004519">
    <property type="term" value="F:endonuclease activity"/>
    <property type="evidence" value="ECO:0007669"/>
    <property type="project" value="UniProtKB-KW"/>
</dbReference>